<feature type="chain" id="PRO_5037966071" evidence="5">
    <location>
        <begin position="24"/>
        <end position="460"/>
    </location>
</feature>
<protein>
    <submittedName>
        <fullName evidence="7">Alpha-amylase</fullName>
    </submittedName>
</protein>
<dbReference type="SMART" id="SM00642">
    <property type="entry name" value="Aamy"/>
    <property type="match status" value="1"/>
</dbReference>
<dbReference type="PANTHER" id="PTHR10357:SF215">
    <property type="entry name" value="ALPHA-AMYLASE 1"/>
    <property type="match status" value="1"/>
</dbReference>
<feature type="transmembrane region" description="Helical" evidence="4">
    <location>
        <begin position="429"/>
        <end position="450"/>
    </location>
</feature>
<evidence type="ECO:0000256" key="4">
    <source>
        <dbReference type="SAM" id="Phobius"/>
    </source>
</evidence>
<dbReference type="EMBL" id="JAGYPJ010000001">
    <property type="protein sequence ID" value="MBS4198663.1"/>
    <property type="molecule type" value="Genomic_DNA"/>
</dbReference>
<comment type="caution">
    <text evidence="7">The sequence shown here is derived from an EMBL/GenBank/DDBJ whole genome shotgun (WGS) entry which is preliminary data.</text>
</comment>
<sequence>MFKKALCLILTTLFLFFATNVHANEQKSWEDEIIYSLMVDRFNNGDNNNDFDVNLTDPKSFQGGDFKGIKDKLDYLQEMGFTALQLSPIFDNEDGGYHGEWIKDYYNTDEHFGTVEEFKQLVDDVHEKKMHIILEFPIQKQMDAQEVIDIANWWITETQIDGFKMTNINEKPLQFWKEVTSEISNVKNNFYLSGSASNISEKEMNEYSQVGFTSISDVSFVRPLRDAFSKPDVSTATLINSLDRNTSGLREAFFDNQNTDRFTREMVNNNTYPVTRWKIALSFLYTQPEIPVVYYATEIAVNGGESPENTPMMNFRTEKEIIDYIADLGRVRNHQKALTKGTMELLYEKDGMTVFKRQYHSETVVVAINNTSTDRSAVISEDQLEKNKELRGLLGTDLVRVDNNGNYHIVLERESAEIYKLTEKSGYNIPFILSIFVVFALFILFMYITWKRGKKMNPQE</sequence>
<dbReference type="InterPro" id="IPR013780">
    <property type="entry name" value="Glyco_hydro_b"/>
</dbReference>
<keyword evidence="8" id="KW-1185">Reference proteome</keyword>
<dbReference type="PANTHER" id="PTHR10357">
    <property type="entry name" value="ALPHA-AMYLASE FAMILY MEMBER"/>
    <property type="match status" value="1"/>
</dbReference>
<dbReference type="InterPro" id="IPR054174">
    <property type="entry name" value="Alpha-amylase-like_C"/>
</dbReference>
<dbReference type="SUPFAM" id="SSF51445">
    <property type="entry name" value="(Trans)glycosidases"/>
    <property type="match status" value="1"/>
</dbReference>
<keyword evidence="4" id="KW-0472">Membrane</keyword>
<dbReference type="Pfam" id="PF22026">
    <property type="entry name" value="Alpha-amylase_C_2"/>
    <property type="match status" value="1"/>
</dbReference>
<dbReference type="GO" id="GO:0046872">
    <property type="term" value="F:metal ion binding"/>
    <property type="evidence" value="ECO:0007669"/>
    <property type="project" value="UniProtKB-KW"/>
</dbReference>
<keyword evidence="2" id="KW-0479">Metal-binding</keyword>
<evidence type="ECO:0000259" key="6">
    <source>
        <dbReference type="SMART" id="SM00642"/>
    </source>
</evidence>
<dbReference type="Proteomes" id="UP000682713">
    <property type="component" value="Unassembled WGS sequence"/>
</dbReference>
<feature type="signal peptide" evidence="5">
    <location>
        <begin position="1"/>
        <end position="23"/>
    </location>
</feature>
<reference evidence="7 8" key="1">
    <citation type="submission" date="2021-05" db="EMBL/GenBank/DDBJ databases">
        <title>Novel Bacillus species.</title>
        <authorList>
            <person name="Liu G."/>
        </authorList>
    </citation>
    <scope>NUCLEOTIDE SEQUENCE [LARGE SCALE GENOMIC DNA]</scope>
    <source>
        <strain evidence="7 8">FJAT-49732</strain>
    </source>
</reference>
<keyword evidence="3 5" id="KW-0732">Signal</keyword>
<organism evidence="7 8">
    <name type="scientific">Lederbergia citrisecunda</name>
    <dbReference type="NCBI Taxonomy" id="2833583"/>
    <lineage>
        <taxon>Bacteria</taxon>
        <taxon>Bacillati</taxon>
        <taxon>Bacillota</taxon>
        <taxon>Bacilli</taxon>
        <taxon>Bacillales</taxon>
        <taxon>Bacillaceae</taxon>
        <taxon>Lederbergia</taxon>
    </lineage>
</organism>
<evidence type="ECO:0000313" key="8">
    <source>
        <dbReference type="Proteomes" id="UP000682713"/>
    </source>
</evidence>
<gene>
    <name evidence="7" type="ORF">KHA93_03235</name>
</gene>
<dbReference type="AlphaFoldDB" id="A0A942YIU3"/>
<evidence type="ECO:0000256" key="2">
    <source>
        <dbReference type="ARBA" id="ARBA00022723"/>
    </source>
</evidence>
<evidence type="ECO:0000256" key="1">
    <source>
        <dbReference type="ARBA" id="ARBA00001913"/>
    </source>
</evidence>
<dbReference type="InterPro" id="IPR017853">
    <property type="entry name" value="GH"/>
</dbReference>
<evidence type="ECO:0000256" key="5">
    <source>
        <dbReference type="SAM" id="SignalP"/>
    </source>
</evidence>
<name>A0A942YIU3_9BACI</name>
<dbReference type="RefSeq" id="WP_213109401.1">
    <property type="nucleotide sequence ID" value="NZ_JAGYPJ010000001.1"/>
</dbReference>
<feature type="domain" description="Glycosyl hydrolase family 13 catalytic" evidence="6">
    <location>
        <begin position="36"/>
        <end position="332"/>
    </location>
</feature>
<comment type="cofactor">
    <cofactor evidence="1">
        <name>Ca(2+)</name>
        <dbReference type="ChEBI" id="CHEBI:29108"/>
    </cofactor>
</comment>
<keyword evidence="4" id="KW-1133">Transmembrane helix</keyword>
<dbReference type="GO" id="GO:0005975">
    <property type="term" value="P:carbohydrate metabolic process"/>
    <property type="evidence" value="ECO:0007669"/>
    <property type="project" value="InterPro"/>
</dbReference>
<dbReference type="Gene3D" id="3.20.20.80">
    <property type="entry name" value="Glycosidases"/>
    <property type="match status" value="2"/>
</dbReference>
<keyword evidence="4" id="KW-0812">Transmembrane</keyword>
<dbReference type="SUPFAM" id="SSF51011">
    <property type="entry name" value="Glycosyl hydrolase domain"/>
    <property type="match status" value="1"/>
</dbReference>
<evidence type="ECO:0000313" key="7">
    <source>
        <dbReference type="EMBL" id="MBS4198663.1"/>
    </source>
</evidence>
<accession>A0A942YIU3</accession>
<dbReference type="Pfam" id="PF00128">
    <property type="entry name" value="Alpha-amylase"/>
    <property type="match status" value="1"/>
</dbReference>
<proteinExistence type="predicted"/>
<dbReference type="InterPro" id="IPR006047">
    <property type="entry name" value="GH13_cat_dom"/>
</dbReference>
<evidence type="ECO:0000256" key="3">
    <source>
        <dbReference type="ARBA" id="ARBA00022729"/>
    </source>
</evidence>
<dbReference type="Gene3D" id="2.60.40.1180">
    <property type="entry name" value="Golgi alpha-mannosidase II"/>
    <property type="match status" value="1"/>
</dbReference>